<protein>
    <recommendedName>
        <fullName evidence="2">Tankyrase 1-binding protein C-terminal domain-containing protein</fullName>
    </recommendedName>
</protein>
<feature type="compositionally biased region" description="Basic and acidic residues" evidence="1">
    <location>
        <begin position="27"/>
        <end position="61"/>
    </location>
</feature>
<feature type="non-terminal residue" evidence="3">
    <location>
        <position position="1"/>
    </location>
</feature>
<accession>A0ABN9GE96</accession>
<dbReference type="InterPro" id="IPR040006">
    <property type="entry name" value="TNKS1BP1-like"/>
</dbReference>
<reference evidence="3" key="1">
    <citation type="submission" date="2023-05" db="EMBL/GenBank/DDBJ databases">
        <authorList>
            <person name="Stuckert A."/>
        </authorList>
    </citation>
    <scope>NUCLEOTIDE SEQUENCE</scope>
</reference>
<comment type="caution">
    <text evidence="3">The sequence shown here is derived from an EMBL/GenBank/DDBJ whole genome shotgun (WGS) entry which is preliminary data.</text>
</comment>
<feature type="compositionally biased region" description="Basic and acidic residues" evidence="1">
    <location>
        <begin position="70"/>
        <end position="96"/>
    </location>
</feature>
<sequence length="278" mass="31163">NISTASSEILGNSSEKDITLSDFLEQQLRESYMEEPKYSETSTDEKHASEKTEEQFHKYPPSEEQQLLGIHKEETQWCHAKSEEAQHVDELAEGSRQKSPAITTDESDGSMPEKTQEQESQITYQILNGHAEHGELQTVDYTDAVEEIQAEEPEETQAEVSPAENFDFLEGTVVLDTSFMRGRASLGKKRGHRTPAGTCASEEDPEYWMFRDSTEPKSFPEKTSDEEDKNERSPDGTPVETPGNSPSPIKSPNKKGIFGGIISPSLLKGRLKTRSKNY</sequence>
<dbReference type="SMART" id="SM01319">
    <property type="entry name" value="Tankyrase_bdg_C"/>
    <property type="match status" value="1"/>
</dbReference>
<feature type="domain" description="Tankyrase 1-binding protein C-terminal" evidence="2">
    <location>
        <begin position="163"/>
        <end position="275"/>
    </location>
</feature>
<proteinExistence type="predicted"/>
<dbReference type="InterPro" id="IPR032764">
    <property type="entry name" value="Tankyrase-bd_C"/>
</dbReference>
<organism evidence="3 4">
    <name type="scientific">Staurois parvus</name>
    <dbReference type="NCBI Taxonomy" id="386267"/>
    <lineage>
        <taxon>Eukaryota</taxon>
        <taxon>Metazoa</taxon>
        <taxon>Chordata</taxon>
        <taxon>Craniata</taxon>
        <taxon>Vertebrata</taxon>
        <taxon>Euteleostomi</taxon>
        <taxon>Amphibia</taxon>
        <taxon>Batrachia</taxon>
        <taxon>Anura</taxon>
        <taxon>Neobatrachia</taxon>
        <taxon>Ranoidea</taxon>
        <taxon>Ranidae</taxon>
        <taxon>Staurois</taxon>
    </lineage>
</organism>
<feature type="region of interest" description="Disordered" evidence="1">
    <location>
        <begin position="1"/>
        <end position="166"/>
    </location>
</feature>
<gene>
    <name evidence="3" type="ORF">SPARVUS_LOCUS13899257</name>
</gene>
<dbReference type="Proteomes" id="UP001162483">
    <property type="component" value="Unassembled WGS sequence"/>
</dbReference>
<evidence type="ECO:0000313" key="4">
    <source>
        <dbReference type="Proteomes" id="UP001162483"/>
    </source>
</evidence>
<dbReference type="PANTHER" id="PTHR22042">
    <property type="entry name" value="TANKYRASE 1 BINDING PROTEIN"/>
    <property type="match status" value="1"/>
</dbReference>
<evidence type="ECO:0000256" key="1">
    <source>
        <dbReference type="SAM" id="MobiDB-lite"/>
    </source>
</evidence>
<feature type="compositionally biased region" description="Polar residues" evidence="1">
    <location>
        <begin position="1"/>
        <end position="13"/>
    </location>
</feature>
<feature type="compositionally biased region" description="Acidic residues" evidence="1">
    <location>
        <begin position="143"/>
        <end position="157"/>
    </location>
</feature>
<name>A0ABN9GE96_9NEOB</name>
<dbReference type="PANTHER" id="PTHR22042:SF2">
    <property type="entry name" value="182 KDA TANKYRASE-1-BINDING PROTEIN"/>
    <property type="match status" value="1"/>
</dbReference>
<feature type="compositionally biased region" description="Basic and acidic residues" evidence="1">
    <location>
        <begin position="212"/>
        <end position="234"/>
    </location>
</feature>
<feature type="region of interest" description="Disordered" evidence="1">
    <location>
        <begin position="183"/>
        <end position="262"/>
    </location>
</feature>
<evidence type="ECO:0000313" key="3">
    <source>
        <dbReference type="EMBL" id="CAI9607116.1"/>
    </source>
</evidence>
<keyword evidence="4" id="KW-1185">Reference proteome</keyword>
<dbReference type="Pfam" id="PF15327">
    <property type="entry name" value="Tankyrase_bdg_C"/>
    <property type="match status" value="1"/>
</dbReference>
<evidence type="ECO:0000259" key="2">
    <source>
        <dbReference type="SMART" id="SM01319"/>
    </source>
</evidence>
<dbReference type="EMBL" id="CATNWA010018394">
    <property type="protein sequence ID" value="CAI9607116.1"/>
    <property type="molecule type" value="Genomic_DNA"/>
</dbReference>